<dbReference type="EMBL" id="JAVREN010000039">
    <property type="protein sequence ID" value="MDT0309521.1"/>
    <property type="molecule type" value="Genomic_DNA"/>
</dbReference>
<gene>
    <name evidence="3" type="ORF">RM780_21545</name>
</gene>
<feature type="region of interest" description="Disordered" evidence="1">
    <location>
        <begin position="203"/>
        <end position="228"/>
    </location>
</feature>
<accession>A0ABU2LDG3</accession>
<evidence type="ECO:0000259" key="2">
    <source>
        <dbReference type="Pfam" id="PF12770"/>
    </source>
</evidence>
<feature type="region of interest" description="Disordered" evidence="1">
    <location>
        <begin position="1"/>
        <end position="27"/>
    </location>
</feature>
<protein>
    <submittedName>
        <fullName evidence="3">CHAT domain-containing protein</fullName>
    </submittedName>
</protein>
<dbReference type="InterPro" id="IPR024983">
    <property type="entry name" value="CHAT_dom"/>
</dbReference>
<feature type="compositionally biased region" description="Basic and acidic residues" evidence="1">
    <location>
        <begin position="1"/>
        <end position="16"/>
    </location>
</feature>
<sequence>MTDEESRGDRAAERDTGAGSGVARADSLRETAAAAVRLADEVLGRTPFRPGEGSRRVTGQLASVEARLPEDEPLRAALVPRLGCLLGLHLALPGADRAKPGPASRETALRHLRWSDERLPPTDPLATRARGVLLLLLVPAHCRRAAGRSRGEEGEQPPIHRCDPRDLTAALGVLDRLAVPPQGPERRQWQKYLREEIEATLSSASVPLRESPAEAGAARARPGAEPSSDPLAAALGTVLAWAHEDVRRFTDVLRWLCSALNHAPLPPAQAAEQLAGLGLDAPEFTSLHALFLGLRTRRGERAPLAGDTRRCADAARLALRAVPPNAPERPRLARIHAALLLHAHYLAPGTMDFAEVDDEGMAEPDRHPAGRTTWCREIGLTLDQFLPAVADVARMSHTHDRRDLERSVARLRRIIDALPRDGGQGAAGRRRLIGVLGDHLSRARTLGGNLQDTDALLAITRDLLAEHHRDGSRPPVHATLLASFAELSRVRRGGDPDRLRRLIEELSGRYASLRPDDSFRFRLAEHLAEAHHELAARGNDPEGLRVAAGYLRAVTESDPPPLSPLAEPDFRRARAHALVRLVRIEPGREAAQRAVAEVHRVIEEAHAGGDAESGLRHALGSALLHASRHLRDADLLNLSIAELDRVREAAAQGPGGPRQADALAELSEAYWLRSRFRRCACADRDRLAGLDAGREALLRLSADVLLQLGADHGLSVARAGAARAQWLAHRNAVTGRPARAVEALELGRALVLRAAAASRTVPELLVARDRPDLAARWRAEVPDDLLRPGAASALLAPSAGPQLLSSLRRTVLDVLGAEAGSAEPLGVPDSPRLAAGLAEAGADALVYLVPGVRDGATAMPGFALVIRPGAGGAAEPAVLKLPLLAPGDGPLERYLAAAAERSRAITGPAGDPSERRLREERWRAALNDLCDWAWTAAMGPVLAAVSPLTRRPRMVLVPCDRLGAVPWHAARIRFDPGPDGAYGHRYACQEALISYAASGTQFLRAAARERMRNSGRRVLVADPELDLLWPGIETEALRSGCYPDALRYGEFPDSKAAPDAYGTPAELLAVLPGGDTPTAVLHISCHALAGPSPTRSALRLARPVGGRAEAGRLTVARILDGAATRPPEAAGPLVVLSACETDLSTRDHEEALTLATALVVRGAADVVGSRWAVRDAATALMMVVFHHFLTARGHAPPDALRAAQLWMLDPDREPPPGLPPSLAREASRPDLGQVHLWAAFTHQGSPVAAAPGPAGQARGTGS</sequence>
<feature type="compositionally biased region" description="Low complexity" evidence="1">
    <location>
        <begin position="209"/>
        <end position="228"/>
    </location>
</feature>
<comment type="caution">
    <text evidence="3">The sequence shown here is derived from an EMBL/GenBank/DDBJ whole genome shotgun (WGS) entry which is preliminary data.</text>
</comment>
<reference evidence="4" key="1">
    <citation type="submission" date="2023-07" db="EMBL/GenBank/DDBJ databases">
        <title>30 novel species of actinomycetes from the DSMZ collection.</title>
        <authorList>
            <person name="Nouioui I."/>
        </authorList>
    </citation>
    <scope>NUCLEOTIDE SEQUENCE [LARGE SCALE GENOMIC DNA]</scope>
    <source>
        <strain evidence="4">DSM 44917</strain>
    </source>
</reference>
<dbReference type="RefSeq" id="WP_311632482.1">
    <property type="nucleotide sequence ID" value="NZ_JAVREN010000039.1"/>
</dbReference>
<keyword evidence="4" id="KW-1185">Reference proteome</keyword>
<dbReference type="Pfam" id="PF12770">
    <property type="entry name" value="CHAT"/>
    <property type="match status" value="1"/>
</dbReference>
<dbReference type="Proteomes" id="UP001183388">
    <property type="component" value="Unassembled WGS sequence"/>
</dbReference>
<evidence type="ECO:0000256" key="1">
    <source>
        <dbReference type="SAM" id="MobiDB-lite"/>
    </source>
</evidence>
<feature type="domain" description="CHAT" evidence="2">
    <location>
        <begin position="929"/>
        <end position="1245"/>
    </location>
</feature>
<name>A0ABU2LDG3_9ACTN</name>
<organism evidence="3 4">
    <name type="scientific">Streptomyces boetiae</name>
    <dbReference type="NCBI Taxonomy" id="3075541"/>
    <lineage>
        <taxon>Bacteria</taxon>
        <taxon>Bacillati</taxon>
        <taxon>Actinomycetota</taxon>
        <taxon>Actinomycetes</taxon>
        <taxon>Kitasatosporales</taxon>
        <taxon>Streptomycetaceae</taxon>
        <taxon>Streptomyces</taxon>
    </lineage>
</organism>
<evidence type="ECO:0000313" key="4">
    <source>
        <dbReference type="Proteomes" id="UP001183388"/>
    </source>
</evidence>
<proteinExistence type="predicted"/>
<evidence type="ECO:0000313" key="3">
    <source>
        <dbReference type="EMBL" id="MDT0309521.1"/>
    </source>
</evidence>